<dbReference type="InterPro" id="IPR001498">
    <property type="entry name" value="Impact_N"/>
</dbReference>
<dbReference type="SUPFAM" id="SSF54211">
    <property type="entry name" value="Ribosomal protein S5 domain 2-like"/>
    <property type="match status" value="1"/>
</dbReference>
<dbReference type="Gene3D" id="3.30.230.30">
    <property type="entry name" value="Impact, N-terminal domain"/>
    <property type="match status" value="1"/>
</dbReference>
<dbReference type="InterPro" id="IPR020569">
    <property type="entry name" value="UPF0029_Impact_CS"/>
</dbReference>
<evidence type="ECO:0000256" key="1">
    <source>
        <dbReference type="ARBA" id="ARBA00007665"/>
    </source>
</evidence>
<dbReference type="InterPro" id="IPR020568">
    <property type="entry name" value="Ribosomal_Su5_D2-typ_SF"/>
</dbReference>
<comment type="similarity">
    <text evidence="1">Belongs to the IMPACT family.</text>
</comment>
<keyword evidence="4" id="KW-1185">Reference proteome</keyword>
<organism evidence="3 4">
    <name type="scientific">Echinicola rosea</name>
    <dbReference type="NCBI Taxonomy" id="1807691"/>
    <lineage>
        <taxon>Bacteria</taxon>
        <taxon>Pseudomonadati</taxon>
        <taxon>Bacteroidota</taxon>
        <taxon>Cytophagia</taxon>
        <taxon>Cytophagales</taxon>
        <taxon>Cyclobacteriaceae</taxon>
        <taxon>Echinicola</taxon>
    </lineage>
</organism>
<dbReference type="PANTHER" id="PTHR16301:SF20">
    <property type="entry name" value="IMPACT FAMILY MEMBER YIGZ"/>
    <property type="match status" value="1"/>
</dbReference>
<comment type="caution">
    <text evidence="3">The sequence shown here is derived from an EMBL/GenBank/DDBJ whole genome shotgun (WGS) entry which is preliminary data.</text>
</comment>
<sequence length="198" mass="22527">MEDTFLTLKSDSEGLYKEKGSKFLAFAYPVQDEDEIKERLEALKKKYYDARHHCYAYMLGRDQSQFRANDDGEPNHSAGDPILGQIRSHELSNVLIVVVRYFGGTKLGVGGLITAYKTAAAEAISANEIITAVVTKKIRFRFDYLDMNDVMRLIKDYDLQIIKQDFDNTCSMTLSIREKLWGEVTAQLEEISSFKKSG</sequence>
<protein>
    <recommendedName>
        <fullName evidence="2">Impact N-terminal domain-containing protein</fullName>
    </recommendedName>
</protein>
<reference evidence="4" key="1">
    <citation type="journal article" date="2019" name="Int. J. Syst. Evol. Microbiol.">
        <title>The Global Catalogue of Microorganisms (GCM) 10K type strain sequencing project: providing services to taxonomists for standard genome sequencing and annotation.</title>
        <authorList>
            <consortium name="The Broad Institute Genomics Platform"/>
            <consortium name="The Broad Institute Genome Sequencing Center for Infectious Disease"/>
            <person name="Wu L."/>
            <person name="Ma J."/>
        </authorList>
    </citation>
    <scope>NUCLEOTIDE SEQUENCE [LARGE SCALE GENOMIC DNA]</scope>
    <source>
        <strain evidence="4">CGMCC 1.15407</strain>
    </source>
</reference>
<dbReference type="InterPro" id="IPR035647">
    <property type="entry name" value="EFG_III/V"/>
</dbReference>
<dbReference type="PROSITE" id="PS00910">
    <property type="entry name" value="UPF0029"/>
    <property type="match status" value="1"/>
</dbReference>
<dbReference type="EMBL" id="BMIU01000007">
    <property type="protein sequence ID" value="GGF30119.1"/>
    <property type="molecule type" value="Genomic_DNA"/>
</dbReference>
<name>A0ABQ1V110_9BACT</name>
<dbReference type="InterPro" id="IPR036956">
    <property type="entry name" value="Impact_N_sf"/>
</dbReference>
<dbReference type="SUPFAM" id="SSF54980">
    <property type="entry name" value="EF-G C-terminal domain-like"/>
    <property type="match status" value="1"/>
</dbReference>
<accession>A0ABQ1V110</accession>
<dbReference type="PANTHER" id="PTHR16301">
    <property type="entry name" value="IMPACT-RELATED"/>
    <property type="match status" value="1"/>
</dbReference>
<dbReference type="RefSeq" id="WP_137403112.1">
    <property type="nucleotide sequence ID" value="NZ_BMIU01000007.1"/>
</dbReference>
<evidence type="ECO:0000313" key="4">
    <source>
        <dbReference type="Proteomes" id="UP000647339"/>
    </source>
</evidence>
<dbReference type="Pfam" id="PF01205">
    <property type="entry name" value="Impact_N"/>
    <property type="match status" value="1"/>
</dbReference>
<evidence type="ECO:0000259" key="2">
    <source>
        <dbReference type="Pfam" id="PF01205"/>
    </source>
</evidence>
<dbReference type="Proteomes" id="UP000647339">
    <property type="component" value="Unassembled WGS sequence"/>
</dbReference>
<gene>
    <name evidence="3" type="ORF">GCM10011339_17890</name>
</gene>
<dbReference type="InterPro" id="IPR023582">
    <property type="entry name" value="Impact"/>
</dbReference>
<dbReference type="Gene3D" id="3.30.70.240">
    <property type="match status" value="1"/>
</dbReference>
<proteinExistence type="inferred from homology"/>
<evidence type="ECO:0000313" key="3">
    <source>
        <dbReference type="EMBL" id="GGF30119.1"/>
    </source>
</evidence>
<feature type="domain" description="Impact N-terminal" evidence="2">
    <location>
        <begin position="19"/>
        <end position="124"/>
    </location>
</feature>